<dbReference type="OrthoDB" id="5147813at2"/>
<proteinExistence type="predicted"/>
<gene>
    <name evidence="2" type="ORF">EJ419_07340</name>
</gene>
<evidence type="ECO:0000256" key="1">
    <source>
        <dbReference type="SAM" id="MobiDB-lite"/>
    </source>
</evidence>
<evidence type="ECO:0000313" key="3">
    <source>
        <dbReference type="Proteomes" id="UP000291289"/>
    </source>
</evidence>
<dbReference type="Pfam" id="PF17318">
    <property type="entry name" value="DUF5361"/>
    <property type="match status" value="1"/>
</dbReference>
<organism evidence="2 3">
    <name type="scientific">Alloscardovia theropitheci</name>
    <dbReference type="NCBI Taxonomy" id="2496842"/>
    <lineage>
        <taxon>Bacteria</taxon>
        <taxon>Bacillati</taxon>
        <taxon>Actinomycetota</taxon>
        <taxon>Actinomycetes</taxon>
        <taxon>Bifidobacteriales</taxon>
        <taxon>Bifidobacteriaceae</taxon>
        <taxon>Alloscardovia</taxon>
    </lineage>
</organism>
<sequence>MIGTHPDVVRADFQRFYGLNIDYLGDGLNIRRAADLAANLPLNASIWKVFDERATWSTEAYLLAEIADAVSFNAWTKTKAAQSNGKWKSSIIRPGQESAGNTEKTGSMNPDDLLTALYG</sequence>
<feature type="region of interest" description="Disordered" evidence="1">
    <location>
        <begin position="83"/>
        <end position="111"/>
    </location>
</feature>
<protein>
    <submittedName>
        <fullName evidence="2">Uncharacterized protein</fullName>
    </submittedName>
</protein>
<dbReference type="EMBL" id="RXLP01000026">
    <property type="protein sequence ID" value="TCD53772.1"/>
    <property type="molecule type" value="Genomic_DNA"/>
</dbReference>
<name>A0A4R0QNJ5_9BIFI</name>
<comment type="caution">
    <text evidence="2">The sequence shown here is derived from an EMBL/GenBank/DDBJ whole genome shotgun (WGS) entry which is preliminary data.</text>
</comment>
<feature type="compositionally biased region" description="Polar residues" evidence="1">
    <location>
        <begin position="98"/>
        <end position="108"/>
    </location>
</feature>
<dbReference type="Proteomes" id="UP000291289">
    <property type="component" value="Unassembled WGS sequence"/>
</dbReference>
<dbReference type="AlphaFoldDB" id="A0A4R0QNJ5"/>
<reference evidence="2 3" key="1">
    <citation type="submission" date="2018-12" db="EMBL/GenBank/DDBJ databases">
        <title>Alloscrdovia theropitheci sp. nov: a novel taxon from the feces of the bleeding-herat monkey (Theropithecus geleda).</title>
        <authorList>
            <person name="Modesto M."/>
        </authorList>
    </citation>
    <scope>NUCLEOTIDE SEQUENCE [LARGE SCALE GENOMIC DNA]</scope>
    <source>
        <strain evidence="2 3">GLDI4/2</strain>
    </source>
</reference>
<keyword evidence="3" id="KW-1185">Reference proteome</keyword>
<accession>A0A4R0QNJ5</accession>
<dbReference type="InterPro" id="IPR035286">
    <property type="entry name" value="DUF5361"/>
</dbReference>
<evidence type="ECO:0000313" key="2">
    <source>
        <dbReference type="EMBL" id="TCD53772.1"/>
    </source>
</evidence>
<dbReference type="RefSeq" id="WP_131285108.1">
    <property type="nucleotide sequence ID" value="NZ_RXLP01000026.1"/>
</dbReference>